<keyword evidence="2" id="KW-1185">Reference proteome</keyword>
<reference evidence="1" key="1">
    <citation type="submission" date="2024-09" db="EMBL/GenBank/DDBJ databases">
        <title>Black Yeasts Isolated from many extreme environments.</title>
        <authorList>
            <person name="Coleine C."/>
            <person name="Stajich J.E."/>
            <person name="Selbmann L."/>
        </authorList>
    </citation>
    <scope>NUCLEOTIDE SEQUENCE</scope>
    <source>
        <strain evidence="1">CCFEE 5737</strain>
    </source>
</reference>
<accession>A0ACC3DFD1</accession>
<sequence>MAAQAELQRLQRLTADRFRKRRNNFLKRANELGQLFDADIYVHICRNRQHYVYNSASERAGWPLTCMELDKTDPAPVMKKPSDYPPVSRAQKWTGLKRKALVLPKPPISCFKMNADASNNVTAKEKKGRAEKNRTENVGGKI</sequence>
<evidence type="ECO:0000313" key="1">
    <source>
        <dbReference type="EMBL" id="KAK3068074.1"/>
    </source>
</evidence>
<protein>
    <submittedName>
        <fullName evidence="1">Uncharacterized protein</fullName>
    </submittedName>
</protein>
<organism evidence="1 2">
    <name type="scientific">Coniosporium uncinatum</name>
    <dbReference type="NCBI Taxonomy" id="93489"/>
    <lineage>
        <taxon>Eukaryota</taxon>
        <taxon>Fungi</taxon>
        <taxon>Dikarya</taxon>
        <taxon>Ascomycota</taxon>
        <taxon>Pezizomycotina</taxon>
        <taxon>Dothideomycetes</taxon>
        <taxon>Dothideomycetes incertae sedis</taxon>
        <taxon>Coniosporium</taxon>
    </lineage>
</organism>
<dbReference type="EMBL" id="JAWDJW010005375">
    <property type="protein sequence ID" value="KAK3068074.1"/>
    <property type="molecule type" value="Genomic_DNA"/>
</dbReference>
<evidence type="ECO:0000313" key="2">
    <source>
        <dbReference type="Proteomes" id="UP001186974"/>
    </source>
</evidence>
<comment type="caution">
    <text evidence="1">The sequence shown here is derived from an EMBL/GenBank/DDBJ whole genome shotgun (WGS) entry which is preliminary data.</text>
</comment>
<gene>
    <name evidence="1" type="ORF">LTS18_000823</name>
</gene>
<name>A0ACC3DFD1_9PEZI</name>
<proteinExistence type="predicted"/>
<dbReference type="Proteomes" id="UP001186974">
    <property type="component" value="Unassembled WGS sequence"/>
</dbReference>